<organism evidence="1 2">
    <name type="scientific">Meloidogyne enterolobii</name>
    <name type="common">Root-knot nematode worm</name>
    <name type="synonym">Meloidogyne mayaguensis</name>
    <dbReference type="NCBI Taxonomy" id="390850"/>
    <lineage>
        <taxon>Eukaryota</taxon>
        <taxon>Metazoa</taxon>
        <taxon>Ecdysozoa</taxon>
        <taxon>Nematoda</taxon>
        <taxon>Chromadorea</taxon>
        <taxon>Rhabditida</taxon>
        <taxon>Tylenchina</taxon>
        <taxon>Tylenchomorpha</taxon>
        <taxon>Tylenchoidea</taxon>
        <taxon>Meloidogynidae</taxon>
        <taxon>Meloidogyninae</taxon>
        <taxon>Meloidogyne</taxon>
    </lineage>
</organism>
<reference evidence="1" key="1">
    <citation type="submission" date="2023-11" db="EMBL/GenBank/DDBJ databases">
        <authorList>
            <person name="Poullet M."/>
        </authorList>
    </citation>
    <scope>NUCLEOTIDE SEQUENCE</scope>
    <source>
        <strain evidence="1">E1834</strain>
    </source>
</reference>
<comment type="caution">
    <text evidence="1">The sequence shown here is derived from an EMBL/GenBank/DDBJ whole genome shotgun (WGS) entry which is preliminary data.</text>
</comment>
<keyword evidence="2" id="KW-1185">Reference proteome</keyword>
<evidence type="ECO:0000313" key="2">
    <source>
        <dbReference type="Proteomes" id="UP001497535"/>
    </source>
</evidence>
<name>A0ACB0XSX6_MELEN</name>
<dbReference type="EMBL" id="CAVMJV010000002">
    <property type="protein sequence ID" value="CAK5015948.1"/>
    <property type="molecule type" value="Genomic_DNA"/>
</dbReference>
<dbReference type="Proteomes" id="UP001497535">
    <property type="component" value="Unassembled WGS sequence"/>
</dbReference>
<proteinExistence type="predicted"/>
<accession>A0ACB0XSX6</accession>
<gene>
    <name evidence="1" type="ORF">MENTE1834_LOCUS3155</name>
</gene>
<protein>
    <submittedName>
        <fullName evidence="1">Uncharacterized protein</fullName>
    </submittedName>
</protein>
<sequence length="106" mass="11519">MVNPGSRIPIVSRFQKSFSSTFSVISPTADITYCVSSCISASFIFALPQIIGPTFVRSKNLWLDKFSIFSKSFKTSDNPKSMSGVRCFTSISLSSCNQNSLGSLGQ</sequence>
<evidence type="ECO:0000313" key="1">
    <source>
        <dbReference type="EMBL" id="CAK5015948.1"/>
    </source>
</evidence>